<gene>
    <name evidence="2" type="ORF">MOP44_19570</name>
</gene>
<reference evidence="2" key="1">
    <citation type="submission" date="2021-04" db="EMBL/GenBank/DDBJ databases">
        <title>Phylogenetic analysis of Acidobacteriaceae.</title>
        <authorList>
            <person name="Qiu L."/>
            <person name="Zhang Q."/>
        </authorList>
    </citation>
    <scope>NUCLEOTIDE SEQUENCE</scope>
    <source>
        <strain evidence="2">DSM 25168</strain>
    </source>
</reference>
<proteinExistence type="predicted"/>
<evidence type="ECO:0000313" key="3">
    <source>
        <dbReference type="Proteomes" id="UP001059380"/>
    </source>
</evidence>
<evidence type="ECO:0000313" key="2">
    <source>
        <dbReference type="EMBL" id="UWZ82759.1"/>
    </source>
</evidence>
<keyword evidence="1" id="KW-0472">Membrane</keyword>
<dbReference type="EMBL" id="CP093313">
    <property type="protein sequence ID" value="UWZ82759.1"/>
    <property type="molecule type" value="Genomic_DNA"/>
</dbReference>
<dbReference type="AlphaFoldDB" id="A0A9J7BJA2"/>
<keyword evidence="1" id="KW-1133">Transmembrane helix</keyword>
<sequence>MPFTLSHAAAALPFRRARLVPSALLIGTFAPDLEYFIRLGSGGGWGHTLVGIFGLDLPLGLATLWLFHRLVKVPLAYLLPDSVRARLTGTLVPCRFWPPLRFLHVVLSMLIGIATHLVWDGVTHDRYWIGQHVEWLHHGFRLPGLGWWHLSSILQLVSSAAGLLILVLWCWRWYVHTPPDFRIPANPFTAHHRHVVVAMGLTAAVGIAVLRAWFSIGVPTARDEADDFFSQMVVTFGTLVWWQLAMWGLLGPFRRSHGAAAEEQTYMESRASLER</sequence>
<feature type="transmembrane region" description="Helical" evidence="1">
    <location>
        <begin position="46"/>
        <end position="67"/>
    </location>
</feature>
<feature type="transmembrane region" description="Helical" evidence="1">
    <location>
        <begin position="102"/>
        <end position="119"/>
    </location>
</feature>
<name>A0A9J7BJA2_9BACT</name>
<dbReference type="Proteomes" id="UP001059380">
    <property type="component" value="Chromosome"/>
</dbReference>
<protein>
    <submittedName>
        <fullName evidence="2">DUF4184 family protein</fullName>
    </submittedName>
</protein>
<organism evidence="2 3">
    <name type="scientific">Occallatibacter riparius</name>
    <dbReference type="NCBI Taxonomy" id="1002689"/>
    <lineage>
        <taxon>Bacteria</taxon>
        <taxon>Pseudomonadati</taxon>
        <taxon>Acidobacteriota</taxon>
        <taxon>Terriglobia</taxon>
        <taxon>Terriglobales</taxon>
        <taxon>Acidobacteriaceae</taxon>
        <taxon>Occallatibacter</taxon>
    </lineage>
</organism>
<dbReference type="RefSeq" id="WP_260791964.1">
    <property type="nucleotide sequence ID" value="NZ_CP093313.1"/>
</dbReference>
<feature type="transmembrane region" description="Helical" evidence="1">
    <location>
        <begin position="228"/>
        <end position="250"/>
    </location>
</feature>
<dbReference type="Pfam" id="PF13803">
    <property type="entry name" value="DUF4184"/>
    <property type="match status" value="1"/>
</dbReference>
<keyword evidence="1" id="KW-0812">Transmembrane</keyword>
<feature type="transmembrane region" description="Helical" evidence="1">
    <location>
        <begin position="195"/>
        <end position="216"/>
    </location>
</feature>
<dbReference type="InterPro" id="IPR025238">
    <property type="entry name" value="DUF4184"/>
</dbReference>
<keyword evidence="3" id="KW-1185">Reference proteome</keyword>
<accession>A0A9J7BJA2</accession>
<feature type="transmembrane region" description="Helical" evidence="1">
    <location>
        <begin position="153"/>
        <end position="174"/>
    </location>
</feature>
<dbReference type="KEGG" id="orp:MOP44_19570"/>
<evidence type="ECO:0000256" key="1">
    <source>
        <dbReference type="SAM" id="Phobius"/>
    </source>
</evidence>